<evidence type="ECO:0000313" key="1">
    <source>
        <dbReference type="EMBL" id="MFD2258519.1"/>
    </source>
</evidence>
<gene>
    <name evidence="1" type="ORF">ACFSMZ_01880</name>
</gene>
<dbReference type="InterPro" id="IPR029035">
    <property type="entry name" value="DHS-like_NAD/FAD-binding_dom"/>
</dbReference>
<proteinExistence type="predicted"/>
<dbReference type="Proteomes" id="UP001597373">
    <property type="component" value="Unassembled WGS sequence"/>
</dbReference>
<reference evidence="2" key="1">
    <citation type="journal article" date="2019" name="Int. J. Syst. Evol. Microbiol.">
        <title>The Global Catalogue of Microorganisms (GCM) 10K type strain sequencing project: providing services to taxonomists for standard genome sequencing and annotation.</title>
        <authorList>
            <consortium name="The Broad Institute Genomics Platform"/>
            <consortium name="The Broad Institute Genome Sequencing Center for Infectious Disease"/>
            <person name="Wu L."/>
            <person name="Ma J."/>
        </authorList>
    </citation>
    <scope>NUCLEOTIDE SEQUENCE [LARGE SCALE GENOMIC DNA]</scope>
    <source>
        <strain evidence="2">KCTC 23707</strain>
    </source>
</reference>
<evidence type="ECO:0000313" key="2">
    <source>
        <dbReference type="Proteomes" id="UP001597373"/>
    </source>
</evidence>
<keyword evidence="2" id="KW-1185">Reference proteome</keyword>
<organism evidence="1 2">
    <name type="scientific">Chelativorans composti</name>
    <dbReference type="NCBI Taxonomy" id="768533"/>
    <lineage>
        <taxon>Bacteria</taxon>
        <taxon>Pseudomonadati</taxon>
        <taxon>Pseudomonadota</taxon>
        <taxon>Alphaproteobacteria</taxon>
        <taxon>Hyphomicrobiales</taxon>
        <taxon>Phyllobacteriaceae</taxon>
        <taxon>Chelativorans</taxon>
    </lineage>
</organism>
<sequence>MTVAWIGNRDAQVPSAIEHVAALLVQSRCPVITVDADADTARAALALARRAGAVCDHLTDGLAHEVTLFTGTGGVFLSPGEALRRADLVLVAGALPAAAGAFLETLAQTSPDLGGERPRRMFALHADGLPDGIAKVTQAISVKDASLPVAVAVFRAAVAGRGTGVEIAGADAFAAAAAGAKFIAVICSGHGCDTLTLEMLQGLEGDFNANTRASMLVWPASENGWGSTLVSTWNAGFPLPVSFLGGEAKHDPARFNARRLIESGEVDVWLHAGPLPEGVTGPAERIVISNAASAVGGASVTIAVAEPGEGHDAVMFSARAGTFLARAAGSKDNLPSAAEILRLIAGKLPETEAVPC</sequence>
<comment type="caution">
    <text evidence="1">The sequence shown here is derived from an EMBL/GenBank/DDBJ whole genome shotgun (WGS) entry which is preliminary data.</text>
</comment>
<dbReference type="SUPFAM" id="SSF52467">
    <property type="entry name" value="DHS-like NAD/FAD-binding domain"/>
    <property type="match status" value="1"/>
</dbReference>
<dbReference type="RefSeq" id="WP_345098454.1">
    <property type="nucleotide sequence ID" value="NZ_BAABGS010000016.1"/>
</dbReference>
<name>A0ABW5DD59_9HYPH</name>
<dbReference type="EMBL" id="JBHUIR010000006">
    <property type="protein sequence ID" value="MFD2258519.1"/>
    <property type="molecule type" value="Genomic_DNA"/>
</dbReference>
<accession>A0ABW5DD59</accession>
<dbReference type="Gene3D" id="3.40.50.1220">
    <property type="entry name" value="TPP-binding domain"/>
    <property type="match status" value="1"/>
</dbReference>
<protein>
    <submittedName>
        <fullName evidence="1">Tungsten formylmethanofuran dehydrogenase</fullName>
    </submittedName>
</protein>